<keyword evidence="7" id="KW-0812">Transmembrane</keyword>
<dbReference type="EMBL" id="QVEV01000001">
    <property type="protein sequence ID" value="RGC18960.1"/>
    <property type="molecule type" value="Genomic_DNA"/>
</dbReference>
<keyword evidence="3" id="KW-0808">Transferase</keyword>
<feature type="domain" description="AlgX/AlgJ SGNH hydrolase-like" evidence="8">
    <location>
        <begin position="96"/>
        <end position="248"/>
    </location>
</feature>
<keyword evidence="5" id="KW-0574">Periplasm</keyword>
<dbReference type="InterPro" id="IPR031811">
    <property type="entry name" value="ALGX/ALGJ_SGNH-like"/>
</dbReference>
<evidence type="ECO:0000256" key="7">
    <source>
        <dbReference type="SAM" id="Phobius"/>
    </source>
</evidence>
<dbReference type="AlphaFoldDB" id="A0A3E2W3Y8"/>
<protein>
    <recommendedName>
        <fullName evidence="8">AlgX/AlgJ SGNH hydrolase-like domain-containing protein</fullName>
    </recommendedName>
</protein>
<proteinExistence type="predicted"/>
<reference evidence="9 10" key="1">
    <citation type="submission" date="2018-08" db="EMBL/GenBank/DDBJ databases">
        <title>A genome reference for cultivated species of the human gut microbiota.</title>
        <authorList>
            <person name="Zou Y."/>
            <person name="Xue W."/>
            <person name="Luo G."/>
        </authorList>
    </citation>
    <scope>NUCLEOTIDE SEQUENCE [LARGE SCALE GENOMIC DNA]</scope>
    <source>
        <strain evidence="9 10">OF01-2LB</strain>
    </source>
</reference>
<accession>A0A3E2W3Y8</accession>
<dbReference type="RefSeq" id="WP_117441449.1">
    <property type="nucleotide sequence ID" value="NZ_JAJFEN010000056.1"/>
</dbReference>
<dbReference type="Pfam" id="PF16822">
    <property type="entry name" value="ALGX"/>
    <property type="match status" value="1"/>
</dbReference>
<evidence type="ECO:0000256" key="5">
    <source>
        <dbReference type="ARBA" id="ARBA00022764"/>
    </source>
</evidence>
<gene>
    <name evidence="9" type="ORF">DXA38_00285</name>
</gene>
<evidence type="ECO:0000256" key="3">
    <source>
        <dbReference type="ARBA" id="ARBA00022679"/>
    </source>
</evidence>
<comment type="caution">
    <text evidence="9">The sequence shown here is derived from an EMBL/GenBank/DDBJ whole genome shotgun (WGS) entry which is preliminary data.</text>
</comment>
<evidence type="ECO:0000313" key="9">
    <source>
        <dbReference type="EMBL" id="RGC18960.1"/>
    </source>
</evidence>
<dbReference type="Proteomes" id="UP000260025">
    <property type="component" value="Unassembled WGS sequence"/>
</dbReference>
<keyword evidence="6" id="KW-0016">Alginate biosynthesis</keyword>
<dbReference type="OrthoDB" id="175771at2"/>
<evidence type="ECO:0000256" key="2">
    <source>
        <dbReference type="ARBA" id="ARBA00005182"/>
    </source>
</evidence>
<comment type="subcellular location">
    <subcellularLocation>
        <location evidence="1">Periplasm</location>
    </subcellularLocation>
</comment>
<keyword evidence="7" id="KW-0472">Membrane</keyword>
<feature type="transmembrane region" description="Helical" evidence="7">
    <location>
        <begin position="7"/>
        <end position="26"/>
    </location>
</feature>
<evidence type="ECO:0000259" key="8">
    <source>
        <dbReference type="Pfam" id="PF16822"/>
    </source>
</evidence>
<keyword evidence="7" id="KW-1133">Transmembrane helix</keyword>
<name>A0A3E2W3Y8_CLOIN</name>
<evidence type="ECO:0000256" key="1">
    <source>
        <dbReference type="ARBA" id="ARBA00004418"/>
    </source>
</evidence>
<evidence type="ECO:0000256" key="4">
    <source>
        <dbReference type="ARBA" id="ARBA00022729"/>
    </source>
</evidence>
<organism evidence="9 10">
    <name type="scientific">Clostridium innocuum</name>
    <dbReference type="NCBI Taxonomy" id="1522"/>
    <lineage>
        <taxon>Bacteria</taxon>
        <taxon>Bacillati</taxon>
        <taxon>Bacillota</taxon>
        <taxon>Clostridia</taxon>
        <taxon>Eubacteriales</taxon>
        <taxon>Clostridiaceae</taxon>
        <taxon>Clostridium</taxon>
    </lineage>
</organism>
<comment type="pathway">
    <text evidence="2">Glycan biosynthesis; alginate biosynthesis.</text>
</comment>
<evidence type="ECO:0000256" key="6">
    <source>
        <dbReference type="ARBA" id="ARBA00022841"/>
    </source>
</evidence>
<keyword evidence="4" id="KW-0732">Signal</keyword>
<evidence type="ECO:0000313" key="10">
    <source>
        <dbReference type="Proteomes" id="UP000260025"/>
    </source>
</evidence>
<sequence>MKIKKALRSYGVIGTMLLCMIGFLLLRIGHRDIAFSEKENRVLQQRPALDMAAVCNGSFQKESEEWLRDQFDQRFALVQLHANLSYALGKRKLQDVIIGHNGILFQEQENPDHEQLQKKAQQLQAFAKRHTDKKLSMLLVPNKSAIWREQLPMYEQGGNQLDTLKDFQKELSSAITWIDAAAPLMQHQKEELYYASDHHWTTRGAAVAFAAWCAAEKKKEKTEYVVYTVNDQFYGTLANASGYYRGRKDHVDIYVPKKKQELIVTYVEEQRKTATVFEQDKAASANPYDVFFGGNHGLLKIDTAQTGKRLLVIKDSYANCFLPFLVPYYKSITVVDPRYYYDDLDKLIKEQDIQEILFLYNANTFFSDTSLGELLEAGG</sequence>